<reference evidence="1" key="1">
    <citation type="journal article" date="2014" name="Front. Microbiol.">
        <title>High frequency of phylogenetically diverse reductive dehalogenase-homologous genes in deep subseafloor sedimentary metagenomes.</title>
        <authorList>
            <person name="Kawai M."/>
            <person name="Futagami T."/>
            <person name="Toyoda A."/>
            <person name="Takaki Y."/>
            <person name="Nishi S."/>
            <person name="Hori S."/>
            <person name="Arai W."/>
            <person name="Tsubouchi T."/>
            <person name="Morono Y."/>
            <person name="Uchiyama I."/>
            <person name="Ito T."/>
            <person name="Fujiyama A."/>
            <person name="Inagaki F."/>
            <person name="Takami H."/>
        </authorList>
    </citation>
    <scope>NUCLEOTIDE SEQUENCE</scope>
    <source>
        <strain evidence="1">Expedition CK06-06</strain>
    </source>
</reference>
<name>X0Y0Z5_9ZZZZ</name>
<comment type="caution">
    <text evidence="1">The sequence shown here is derived from an EMBL/GenBank/DDBJ whole genome shotgun (WGS) entry which is preliminary data.</text>
</comment>
<proteinExistence type="predicted"/>
<evidence type="ECO:0000313" key="1">
    <source>
        <dbReference type="EMBL" id="GAG49380.1"/>
    </source>
</evidence>
<organism evidence="1">
    <name type="scientific">marine sediment metagenome</name>
    <dbReference type="NCBI Taxonomy" id="412755"/>
    <lineage>
        <taxon>unclassified sequences</taxon>
        <taxon>metagenomes</taxon>
        <taxon>ecological metagenomes</taxon>
    </lineage>
</organism>
<accession>X0Y0Z5</accession>
<feature type="non-terminal residue" evidence="1">
    <location>
        <position position="1"/>
    </location>
</feature>
<sequence length="75" mass="8627">EAWYKQGYPEGVSADRLLGYDWFERISLTTAHHPQFERVIAEDMLREGLEVIQDIIREKLISGRNHIAESAAMAP</sequence>
<dbReference type="EMBL" id="BARS01050542">
    <property type="protein sequence ID" value="GAG49380.1"/>
    <property type="molecule type" value="Genomic_DNA"/>
</dbReference>
<gene>
    <name evidence="1" type="ORF">S01H1_75438</name>
</gene>
<dbReference type="AlphaFoldDB" id="X0Y0Z5"/>
<protein>
    <submittedName>
        <fullName evidence="1">Uncharacterized protein</fullName>
    </submittedName>
</protein>